<accession>A0A6N8J5J5</accession>
<reference evidence="1 2" key="1">
    <citation type="submission" date="2019-12" db="EMBL/GenBank/DDBJ databases">
        <title>The draft genomic sequence of strain Chitinophaga oryziterrae JCM 16595.</title>
        <authorList>
            <person name="Zhang X."/>
        </authorList>
    </citation>
    <scope>NUCLEOTIDE SEQUENCE [LARGE SCALE GENOMIC DNA]</scope>
    <source>
        <strain evidence="1 2">JCM 16595</strain>
    </source>
</reference>
<dbReference type="EMBL" id="WRXO01000001">
    <property type="protein sequence ID" value="MVT39951.1"/>
    <property type="molecule type" value="Genomic_DNA"/>
</dbReference>
<dbReference type="OrthoDB" id="675845at2"/>
<gene>
    <name evidence="1" type="ORF">GO495_05105</name>
</gene>
<organism evidence="1 2">
    <name type="scientific">Chitinophaga oryziterrae</name>
    <dbReference type="NCBI Taxonomy" id="1031224"/>
    <lineage>
        <taxon>Bacteria</taxon>
        <taxon>Pseudomonadati</taxon>
        <taxon>Bacteroidota</taxon>
        <taxon>Chitinophagia</taxon>
        <taxon>Chitinophagales</taxon>
        <taxon>Chitinophagaceae</taxon>
        <taxon>Chitinophaga</taxon>
    </lineage>
</organism>
<sequence length="158" mass="18055">MRKYYLLSGLFVVLGTMPLYAQSGKSKKPATTAAKTTTLRFRSTWGIFLSDTLPRPELLKLLDSALVVRDEKNNKYPVVSFDFTYEKKEPYLNDTTGKPGIYTEFVGDSFDGDKLSPLWVARIKETLSKGEVLYFDNITVRYTGDKLYRAPKLKFKVN</sequence>
<evidence type="ECO:0000313" key="2">
    <source>
        <dbReference type="Proteomes" id="UP000468388"/>
    </source>
</evidence>
<dbReference type="RefSeq" id="WP_157298593.1">
    <property type="nucleotide sequence ID" value="NZ_BAAAZB010000005.1"/>
</dbReference>
<evidence type="ECO:0000313" key="1">
    <source>
        <dbReference type="EMBL" id="MVT39951.1"/>
    </source>
</evidence>
<dbReference type="Proteomes" id="UP000468388">
    <property type="component" value="Unassembled WGS sequence"/>
</dbReference>
<keyword evidence="2" id="KW-1185">Reference proteome</keyword>
<name>A0A6N8J5J5_9BACT</name>
<comment type="caution">
    <text evidence="1">The sequence shown here is derived from an EMBL/GenBank/DDBJ whole genome shotgun (WGS) entry which is preliminary data.</text>
</comment>
<protein>
    <submittedName>
        <fullName evidence="1">Uncharacterized protein</fullName>
    </submittedName>
</protein>
<dbReference type="AlphaFoldDB" id="A0A6N8J5J5"/>
<proteinExistence type="predicted"/>